<keyword evidence="3" id="KW-1185">Reference proteome</keyword>
<evidence type="ECO:0000313" key="3">
    <source>
        <dbReference type="Proteomes" id="UP000037460"/>
    </source>
</evidence>
<feature type="region of interest" description="Disordered" evidence="1">
    <location>
        <begin position="143"/>
        <end position="180"/>
    </location>
</feature>
<name>A0A0M0K5D1_9EUKA</name>
<evidence type="ECO:0000256" key="1">
    <source>
        <dbReference type="SAM" id="MobiDB-lite"/>
    </source>
</evidence>
<dbReference type="AlphaFoldDB" id="A0A0M0K5D1"/>
<comment type="caution">
    <text evidence="2">The sequence shown here is derived from an EMBL/GenBank/DDBJ whole genome shotgun (WGS) entry which is preliminary data.</text>
</comment>
<sequence length="180" mass="19379">MASASLWAQLEQDAFETGFSSFMNGLPDFAGSFTAESSFSPRASPPPPSVPETALTSTRDTPHGADPIPTLAMAWPMATIADDIPWASVVVAPEILQHMLQPRPPLLQAAVQTANSDGQTQGAEEPWLRYQCRYPGCNHHYASTDGVRKHCRKKRDSSAGTGKRKGSTRAHGTGSSREDN</sequence>
<gene>
    <name evidence="2" type="ORF">Ctob_008565</name>
</gene>
<dbReference type="EMBL" id="JWZX01001356">
    <property type="protein sequence ID" value="KOO34004.1"/>
    <property type="molecule type" value="Genomic_DNA"/>
</dbReference>
<feature type="region of interest" description="Disordered" evidence="1">
    <location>
        <begin position="34"/>
        <end position="66"/>
    </location>
</feature>
<evidence type="ECO:0000313" key="2">
    <source>
        <dbReference type="EMBL" id="KOO34004.1"/>
    </source>
</evidence>
<organism evidence="2 3">
    <name type="scientific">Chrysochromulina tobinii</name>
    <dbReference type="NCBI Taxonomy" id="1460289"/>
    <lineage>
        <taxon>Eukaryota</taxon>
        <taxon>Haptista</taxon>
        <taxon>Haptophyta</taxon>
        <taxon>Prymnesiophyceae</taxon>
        <taxon>Prymnesiales</taxon>
        <taxon>Chrysochromulinaceae</taxon>
        <taxon>Chrysochromulina</taxon>
    </lineage>
</organism>
<reference evidence="3" key="1">
    <citation type="journal article" date="2015" name="PLoS Genet.">
        <title>Genome Sequence and Transcriptome Analyses of Chrysochromulina tobin: Metabolic Tools for Enhanced Algal Fitness in the Prominent Order Prymnesiales (Haptophyceae).</title>
        <authorList>
            <person name="Hovde B.T."/>
            <person name="Deodato C.R."/>
            <person name="Hunsperger H.M."/>
            <person name="Ryken S.A."/>
            <person name="Yost W."/>
            <person name="Jha R.K."/>
            <person name="Patterson J."/>
            <person name="Monnat R.J. Jr."/>
            <person name="Barlow S.B."/>
            <person name="Starkenburg S.R."/>
            <person name="Cattolico R.A."/>
        </authorList>
    </citation>
    <scope>NUCLEOTIDE SEQUENCE</scope>
    <source>
        <strain evidence="3">CCMP291</strain>
    </source>
</reference>
<protein>
    <submittedName>
        <fullName evidence="2">Uncharacterized protein</fullName>
    </submittedName>
</protein>
<accession>A0A0M0K5D1</accession>
<proteinExistence type="predicted"/>
<dbReference type="Proteomes" id="UP000037460">
    <property type="component" value="Unassembled WGS sequence"/>
</dbReference>